<feature type="non-terminal residue" evidence="3">
    <location>
        <position position="1"/>
    </location>
</feature>
<feature type="domain" description="UspA" evidence="2">
    <location>
        <begin position="60"/>
        <end position="208"/>
    </location>
</feature>
<feature type="domain" description="UspA" evidence="2">
    <location>
        <begin position="3"/>
        <end position="49"/>
    </location>
</feature>
<reference evidence="3 4" key="1">
    <citation type="submission" date="2021-01" db="EMBL/GenBank/DDBJ databases">
        <title>Genome public.</title>
        <authorList>
            <person name="Liu C."/>
            <person name="Sun Q."/>
        </authorList>
    </citation>
    <scope>NUCLEOTIDE SEQUENCE [LARGE SCALE GENOMIC DNA]</scope>
    <source>
        <strain evidence="3 4">YIM B02564</strain>
    </source>
</reference>
<dbReference type="Proteomes" id="UP000623967">
    <property type="component" value="Unassembled WGS sequence"/>
</dbReference>
<proteinExistence type="inferred from homology"/>
<dbReference type="InterPro" id="IPR006015">
    <property type="entry name" value="Universal_stress_UspA"/>
</dbReference>
<evidence type="ECO:0000313" key="3">
    <source>
        <dbReference type="EMBL" id="MBL4953779.1"/>
    </source>
</evidence>
<name>A0ABS1TRW7_9BACI</name>
<dbReference type="SUPFAM" id="SSF52402">
    <property type="entry name" value="Adenine nucleotide alpha hydrolases-like"/>
    <property type="match status" value="2"/>
</dbReference>
<dbReference type="PANTHER" id="PTHR46268">
    <property type="entry name" value="STRESS RESPONSE PROTEIN NHAX"/>
    <property type="match status" value="1"/>
</dbReference>
<comment type="similarity">
    <text evidence="1">Belongs to the universal stress protein A family.</text>
</comment>
<dbReference type="InterPro" id="IPR014729">
    <property type="entry name" value="Rossmann-like_a/b/a_fold"/>
</dbReference>
<dbReference type="PRINTS" id="PR01438">
    <property type="entry name" value="UNVRSLSTRESS"/>
</dbReference>
<evidence type="ECO:0000256" key="1">
    <source>
        <dbReference type="ARBA" id="ARBA00008791"/>
    </source>
</evidence>
<gene>
    <name evidence="3" type="ORF">JK635_16470</name>
</gene>
<sequence length="210" mass="22417">HDLVEVVRKDSADVIVIGSHGDSGLTHFLFGSVADKIAAACKKPLLILRSELAPKHNTLKVGMALDGSKYGVAAARFIAKHAALLGEKPSVFMVHVAPELETLTVHGWIDRQVKTGILPEHATAMHQAVFDSVFGPVKTILMDAGIQAMEVRLVGGDAGHEIATYASKNKLDLLVMGSLGFGTNRFSPVGSVANRVASRVRTPLLLIREL</sequence>
<dbReference type="Pfam" id="PF00582">
    <property type="entry name" value="Usp"/>
    <property type="match status" value="2"/>
</dbReference>
<accession>A0ABS1TRW7</accession>
<dbReference type="Gene3D" id="3.40.50.620">
    <property type="entry name" value="HUPs"/>
    <property type="match status" value="2"/>
</dbReference>
<dbReference type="PANTHER" id="PTHR46268:SF6">
    <property type="entry name" value="UNIVERSAL STRESS PROTEIN UP12"/>
    <property type="match status" value="1"/>
</dbReference>
<evidence type="ECO:0000259" key="2">
    <source>
        <dbReference type="Pfam" id="PF00582"/>
    </source>
</evidence>
<protein>
    <submittedName>
        <fullName evidence="3">Universal stress protein</fullName>
    </submittedName>
</protein>
<dbReference type="RefSeq" id="WP_202655045.1">
    <property type="nucleotide sequence ID" value="NZ_JAESWB010000241.1"/>
</dbReference>
<dbReference type="CDD" id="cd00293">
    <property type="entry name" value="USP-like"/>
    <property type="match status" value="2"/>
</dbReference>
<dbReference type="InterPro" id="IPR006016">
    <property type="entry name" value="UspA"/>
</dbReference>
<dbReference type="EMBL" id="JAESWB010000241">
    <property type="protein sequence ID" value="MBL4953779.1"/>
    <property type="molecule type" value="Genomic_DNA"/>
</dbReference>
<organism evidence="3 4">
    <name type="scientific">Neobacillus paridis</name>
    <dbReference type="NCBI Taxonomy" id="2803862"/>
    <lineage>
        <taxon>Bacteria</taxon>
        <taxon>Bacillati</taxon>
        <taxon>Bacillota</taxon>
        <taxon>Bacilli</taxon>
        <taxon>Bacillales</taxon>
        <taxon>Bacillaceae</taxon>
        <taxon>Neobacillus</taxon>
    </lineage>
</organism>
<keyword evidence="4" id="KW-1185">Reference proteome</keyword>
<evidence type="ECO:0000313" key="4">
    <source>
        <dbReference type="Proteomes" id="UP000623967"/>
    </source>
</evidence>
<comment type="caution">
    <text evidence="3">The sequence shown here is derived from an EMBL/GenBank/DDBJ whole genome shotgun (WGS) entry which is preliminary data.</text>
</comment>